<protein>
    <submittedName>
        <fullName evidence="2">Uncharacterized protein</fullName>
    </submittedName>
</protein>
<proteinExistence type="predicted"/>
<comment type="caution">
    <text evidence="2">The sequence shown here is derived from an EMBL/GenBank/DDBJ whole genome shotgun (WGS) entry which is preliminary data.</text>
</comment>
<name>A0A5S3NZZ6_9SPHN</name>
<gene>
    <name evidence="2" type="ORF">FEV51_11760</name>
</gene>
<evidence type="ECO:0000256" key="1">
    <source>
        <dbReference type="SAM" id="MobiDB-lite"/>
    </source>
</evidence>
<accession>A0A5S3NZZ6</accession>
<dbReference type="EMBL" id="VCAO01000009">
    <property type="protein sequence ID" value="TMM46112.1"/>
    <property type="molecule type" value="Genomic_DNA"/>
</dbReference>
<organism evidence="2 3">
    <name type="scientific">Qipengyuania marisflavi</name>
    <dbReference type="NCBI Taxonomy" id="2486356"/>
    <lineage>
        <taxon>Bacteria</taxon>
        <taxon>Pseudomonadati</taxon>
        <taxon>Pseudomonadota</taxon>
        <taxon>Alphaproteobacteria</taxon>
        <taxon>Sphingomonadales</taxon>
        <taxon>Erythrobacteraceae</taxon>
        <taxon>Qipengyuania</taxon>
    </lineage>
</organism>
<sequence>MLLNVEAPTVSAQNLQEDIEEAANEVAEEAARAASEAASPKRMEEQRRNDSRMVDNAMRQIALSGDRSIANELPLPDYPGLVAIQAALAHENAWEASSAERHHNTALIDAIVHLSFDAGHLMWAEWACDNSRMQGVAAQYIDIVDSLVTVYPERLLLKSAITSRETIGYPFDKKCDRQFLELSRSSYQESLSAVLNLSASVAD</sequence>
<feature type="compositionally biased region" description="Basic and acidic residues" evidence="1">
    <location>
        <begin position="39"/>
        <end position="52"/>
    </location>
</feature>
<evidence type="ECO:0000313" key="3">
    <source>
        <dbReference type="Proteomes" id="UP000309668"/>
    </source>
</evidence>
<dbReference type="AlphaFoldDB" id="A0A5S3NZZ6"/>
<dbReference type="OrthoDB" id="9854307at2"/>
<reference evidence="2 3" key="1">
    <citation type="submission" date="2019-05" db="EMBL/GenBank/DDBJ databases">
        <title>Erythrobacter marisflavi sp. nov., isolated from isolated from water of an estuary environment.</title>
        <authorList>
            <person name="Yoon J.-H."/>
        </authorList>
    </citation>
    <scope>NUCLEOTIDE SEQUENCE [LARGE SCALE GENOMIC DNA]</scope>
    <source>
        <strain evidence="2 3">KEM-5</strain>
    </source>
</reference>
<dbReference type="Proteomes" id="UP000309668">
    <property type="component" value="Unassembled WGS sequence"/>
</dbReference>
<evidence type="ECO:0000313" key="2">
    <source>
        <dbReference type="EMBL" id="TMM46112.1"/>
    </source>
</evidence>
<feature type="region of interest" description="Disordered" evidence="1">
    <location>
        <begin position="26"/>
        <end position="52"/>
    </location>
</feature>
<keyword evidence="3" id="KW-1185">Reference proteome</keyword>
<dbReference type="RefSeq" id="WP_138619176.1">
    <property type="nucleotide sequence ID" value="NZ_VCAO01000009.1"/>
</dbReference>